<evidence type="ECO:0000256" key="5">
    <source>
        <dbReference type="ARBA" id="ARBA00022729"/>
    </source>
</evidence>
<dbReference type="EMBL" id="LUUI01000022">
    <property type="protein sequence ID" value="OAI21074.1"/>
    <property type="molecule type" value="Genomic_DNA"/>
</dbReference>
<gene>
    <name evidence="12" type="ORF">A1359_02685</name>
</gene>
<evidence type="ECO:0000256" key="11">
    <source>
        <dbReference type="ARBA" id="ARBA00093666"/>
    </source>
</evidence>
<dbReference type="OrthoDB" id="9782994at2"/>
<evidence type="ECO:0000256" key="6">
    <source>
        <dbReference type="ARBA" id="ARBA00022801"/>
    </source>
</evidence>
<proteinExistence type="inferred from homology"/>
<sequence length="316" mass="35221">MLRHNIENNSSENDEVKLSRRSFFGRLAVGAVLSIAMPGVVNAAKSTKADKSAQKAKTSVRLPKQIAKKTAHAGHHTTKVKSAKLAKNSKVNKTLAAKHHKLASAKHGHSNVRQASISSRKHDVYAGKNKAVEAVNVASTHDIDSRADTIIQPIREPMFLADRGRLASHRALEIQNPHTGDKLSLTYFEKGRYLNDALDEISFLLRDYRTDDVHPIDPDLLDQLHDLKQILGLHQPFDVICGYRSPLTNAKLHAERSGVANNSFHMYGRAVDIRIERFDLRRIHNAAIAMHRGGVGYYPGSKFIHLDTGTFRTWSL</sequence>
<organism evidence="12 13">
    <name type="scientific">Methylomonas lenta</name>
    <dbReference type="NCBI Taxonomy" id="980561"/>
    <lineage>
        <taxon>Bacteria</taxon>
        <taxon>Pseudomonadati</taxon>
        <taxon>Pseudomonadota</taxon>
        <taxon>Gammaproteobacteria</taxon>
        <taxon>Methylococcales</taxon>
        <taxon>Methylococcaceae</taxon>
        <taxon>Methylomonas</taxon>
    </lineage>
</organism>
<comment type="pathway">
    <text evidence="2">Cell wall biogenesis; cell wall polysaccharide biosynthesis.</text>
</comment>
<dbReference type="Gene3D" id="3.30.1380.10">
    <property type="match status" value="1"/>
</dbReference>
<comment type="caution">
    <text evidence="12">The sequence shown here is derived from an EMBL/GenBank/DDBJ whole genome shotgun (WGS) entry which is preliminary data.</text>
</comment>
<dbReference type="Proteomes" id="UP000078476">
    <property type="component" value="Unassembled WGS sequence"/>
</dbReference>
<dbReference type="GO" id="GO:0046872">
    <property type="term" value="F:metal ion binding"/>
    <property type="evidence" value="ECO:0007669"/>
    <property type="project" value="UniProtKB-KW"/>
</dbReference>
<dbReference type="PANTHER" id="PTHR37425">
    <property type="match status" value="1"/>
</dbReference>
<keyword evidence="9" id="KW-0961">Cell wall biogenesis/degradation</keyword>
<protein>
    <recommendedName>
        <fullName evidence="11">Murein endopeptidase K</fullName>
    </recommendedName>
</protein>
<dbReference type="Pfam" id="PF05951">
    <property type="entry name" value="Peptidase_M15_2"/>
    <property type="match status" value="1"/>
</dbReference>
<evidence type="ECO:0000256" key="2">
    <source>
        <dbReference type="ARBA" id="ARBA00004776"/>
    </source>
</evidence>
<dbReference type="PANTHER" id="PTHR37425:SF1">
    <property type="entry name" value="OUTER MEMBRANE PROTEIN"/>
    <property type="match status" value="1"/>
</dbReference>
<keyword evidence="6" id="KW-0378">Hydrolase</keyword>
<dbReference type="RefSeq" id="WP_066977009.1">
    <property type="nucleotide sequence ID" value="NZ_LUUI01000022.1"/>
</dbReference>
<evidence type="ECO:0000256" key="10">
    <source>
        <dbReference type="ARBA" id="ARBA00093448"/>
    </source>
</evidence>
<keyword evidence="8" id="KW-0482">Metalloprotease</keyword>
<keyword evidence="3" id="KW-0645">Protease</keyword>
<accession>A0A177NU55</accession>
<evidence type="ECO:0000256" key="3">
    <source>
        <dbReference type="ARBA" id="ARBA00022670"/>
    </source>
</evidence>
<comment type="cofactor">
    <cofactor evidence="1">
        <name>Zn(2+)</name>
        <dbReference type="ChEBI" id="CHEBI:29105"/>
    </cofactor>
</comment>
<evidence type="ECO:0000256" key="4">
    <source>
        <dbReference type="ARBA" id="ARBA00022723"/>
    </source>
</evidence>
<keyword evidence="4" id="KW-0479">Metal-binding</keyword>
<evidence type="ECO:0000313" key="13">
    <source>
        <dbReference type="Proteomes" id="UP000078476"/>
    </source>
</evidence>
<name>A0A177NU55_9GAMM</name>
<dbReference type="InterPro" id="IPR009045">
    <property type="entry name" value="Zn_M74/Hedgehog-like"/>
</dbReference>
<keyword evidence="7" id="KW-0862">Zinc</keyword>
<dbReference type="GO" id="GO:0008237">
    <property type="term" value="F:metallopeptidase activity"/>
    <property type="evidence" value="ECO:0007669"/>
    <property type="project" value="UniProtKB-KW"/>
</dbReference>
<evidence type="ECO:0000256" key="7">
    <source>
        <dbReference type="ARBA" id="ARBA00022833"/>
    </source>
</evidence>
<keyword evidence="5" id="KW-0732">Signal</keyword>
<reference evidence="12 13" key="1">
    <citation type="submission" date="2016-03" db="EMBL/GenBank/DDBJ databases">
        <authorList>
            <person name="Ploux O."/>
        </authorList>
    </citation>
    <scope>NUCLEOTIDE SEQUENCE [LARGE SCALE GENOMIC DNA]</scope>
    <source>
        <strain evidence="12 13">R-45370</strain>
    </source>
</reference>
<dbReference type="AlphaFoldDB" id="A0A177NU55"/>
<dbReference type="GO" id="GO:0071555">
    <property type="term" value="P:cell wall organization"/>
    <property type="evidence" value="ECO:0007669"/>
    <property type="project" value="UniProtKB-KW"/>
</dbReference>
<dbReference type="SUPFAM" id="SSF55166">
    <property type="entry name" value="Hedgehog/DD-peptidase"/>
    <property type="match status" value="1"/>
</dbReference>
<keyword evidence="13" id="KW-1185">Reference proteome</keyword>
<evidence type="ECO:0000313" key="12">
    <source>
        <dbReference type="EMBL" id="OAI21074.1"/>
    </source>
</evidence>
<evidence type="ECO:0000256" key="9">
    <source>
        <dbReference type="ARBA" id="ARBA00023316"/>
    </source>
</evidence>
<evidence type="ECO:0000256" key="8">
    <source>
        <dbReference type="ARBA" id="ARBA00023049"/>
    </source>
</evidence>
<dbReference type="GO" id="GO:0006508">
    <property type="term" value="P:proteolysis"/>
    <property type="evidence" value="ECO:0007669"/>
    <property type="project" value="UniProtKB-KW"/>
</dbReference>
<dbReference type="STRING" id="980561.A1359_02685"/>
<evidence type="ECO:0000256" key="1">
    <source>
        <dbReference type="ARBA" id="ARBA00001947"/>
    </source>
</evidence>
<comment type="similarity">
    <text evidence="10">Belongs to the peptidase M15 family.</text>
</comment>
<dbReference type="InterPro" id="IPR010275">
    <property type="entry name" value="MepK"/>
</dbReference>